<sequence>MQFLTNIDLSKNELQNARIQNLATAPANPVAGQIYFNSTDKKFYGYNGTGWVDLGQVLTGDSIISLLNTSASKIDDDNLSANVNDAISKRHSHANKAVLDAIEAAYTAAEKNKLAGLPEIKQGLEADRPAATGSGMVYFATDTKKIWKDTAPNTWTQMGGQDTIDWSAVTGKPSTFTPPIASATQLGGIKVGANLTILPDGTLNANDNPASFIRKQERFTVAPGQNVFNLTQGTYKPGTNAVTWFLDGIKQDDRAMIELSPTSIQIDGLPEGADVMFEYYEVINWHPFPNHANEHLTGGADPIPLATPTSDGLMPKDALAKLNGISPGAEPNQNAFSNVKVGATTIAADSKTDTLELVAGANISLTPDAANDKVTIAVTGVAQNAFPNIKVGATTVSADSPTDTLELVAGSNVILTPDATNDKITISANVPVSSVNGKTGAVSLTASDVGAETPSGAQAKVDAHAADSVKHITDTERNAWNNKLDASEVVTSPTPNKVLKLDANGKLPASITGNADGNAATATKLQTSRTISLTGDATGSTSFDGSANASIAVTLANTGVTAGTYPKVTVDSKGRVTAGQALSPSDIPNLDWSKITSGKPTTLAGYGITDGVQNTGGAPSIQAGADASKPTAGVAGRLYVATDTKKIYRDNGTSWDVIGTINWADIVGKPSTLSGYGITDAIPASQKGAANGVASLDGGAKVPASQLPSASTSAPGIVQLVDSTSSTSTTQAPTANAVKTAYDRAVSAENNAKSYTDTKIANLVNSAPSTLDTLQELANALGNDPNFATTIMNQLALRTKKYVATIGDGTTTTFTITHNLNTQDVVVTVRENASPYNVVFADVQITDNNNIKVLFATAPSSNQYRVVVVG</sequence>
<dbReference type="HOGENOM" id="CLU_329768_0_0_9"/>
<organism evidence="3 4">
    <name type="scientific">Geobacillus kaustophilus (strain HTA426)</name>
    <dbReference type="NCBI Taxonomy" id="235909"/>
    <lineage>
        <taxon>Bacteria</taxon>
        <taxon>Bacillati</taxon>
        <taxon>Bacillota</taxon>
        <taxon>Bacilli</taxon>
        <taxon>Bacillales</taxon>
        <taxon>Anoxybacillaceae</taxon>
        <taxon>Geobacillus</taxon>
        <taxon>Geobacillus thermoleovorans group</taxon>
    </lineage>
</organism>
<accession>Q5L2K2</accession>
<dbReference type="KEGG" id="gka:GK0543"/>
<evidence type="ECO:0000313" key="4">
    <source>
        <dbReference type="Proteomes" id="UP000001172"/>
    </source>
</evidence>
<dbReference type="GO" id="GO:0046718">
    <property type="term" value="P:symbiont entry into host cell"/>
    <property type="evidence" value="ECO:0007669"/>
    <property type="project" value="InterPro"/>
</dbReference>
<comment type="subcellular location">
    <subcellularLocation>
        <location evidence="1">Virion</location>
    </subcellularLocation>
</comment>
<dbReference type="eggNOG" id="COG2911">
    <property type="taxonomic scope" value="Bacteria"/>
</dbReference>
<dbReference type="eggNOG" id="COG4675">
    <property type="taxonomic scope" value="Bacteria"/>
</dbReference>
<reference evidence="3 4" key="1">
    <citation type="journal article" date="2004" name="Nucleic Acids Res.">
        <title>Thermoadaptation trait revealed by the genome sequence of thermophilic Geobacillus kaustophilus.</title>
        <authorList>
            <person name="Takami H."/>
            <person name="Takaki Y."/>
            <person name="Chee G.J."/>
            <person name="Nishi S."/>
            <person name="Shimamura S."/>
            <person name="Suzuki H."/>
            <person name="Matsui S."/>
            <person name="Uchiyama I."/>
        </authorList>
    </citation>
    <scope>NUCLEOTIDE SEQUENCE [LARGE SCALE GENOMIC DNA]</scope>
    <source>
        <strain evidence="3 4">HTA426</strain>
    </source>
</reference>
<dbReference type="AlphaFoldDB" id="Q5L2K2"/>
<gene>
    <name evidence="3" type="ordered locus">GK0543</name>
</gene>
<dbReference type="InterPro" id="IPR051934">
    <property type="entry name" value="Phage_Tail_Fiber_Structural"/>
</dbReference>
<protein>
    <submittedName>
        <fullName evidence="3">Phage-related protein</fullName>
    </submittedName>
</protein>
<dbReference type="GO" id="GO:0019062">
    <property type="term" value="P:virion attachment to host cell"/>
    <property type="evidence" value="ECO:0007669"/>
    <property type="project" value="InterPro"/>
</dbReference>
<proteinExistence type="predicted"/>
<dbReference type="PANTHER" id="PTHR35191">
    <property type="entry name" value="PROPHAGE SIDE TAIL FIBER PROTEIN HOMOLOG STFQ-RELATED"/>
    <property type="match status" value="1"/>
</dbReference>
<dbReference type="InterPro" id="IPR005068">
    <property type="entry name" value="Phage_lambda_Stf-r2"/>
</dbReference>
<dbReference type="PANTHER" id="PTHR35191:SF1">
    <property type="entry name" value="PROPHAGE SIDE TAIL FIBER PROTEIN HOMOLOG STFQ-RELATED"/>
    <property type="match status" value="1"/>
</dbReference>
<keyword evidence="4" id="KW-1185">Reference proteome</keyword>
<name>Q5L2K2_GEOKA</name>
<evidence type="ECO:0000256" key="1">
    <source>
        <dbReference type="ARBA" id="ARBA00004328"/>
    </source>
</evidence>
<evidence type="ECO:0000256" key="2">
    <source>
        <dbReference type="ARBA" id="ARBA00022581"/>
    </source>
</evidence>
<keyword evidence="2" id="KW-0945">Host-virus interaction</keyword>
<evidence type="ECO:0000313" key="3">
    <source>
        <dbReference type="EMBL" id="BAD74828.1"/>
    </source>
</evidence>
<dbReference type="Proteomes" id="UP000001172">
    <property type="component" value="Chromosome"/>
</dbReference>
<dbReference type="RefSeq" id="WP_011230047.1">
    <property type="nucleotide sequence ID" value="NC_006510.1"/>
</dbReference>
<dbReference type="EMBL" id="BA000043">
    <property type="protein sequence ID" value="BAD74828.1"/>
    <property type="molecule type" value="Genomic_DNA"/>
</dbReference>
<dbReference type="STRING" id="235909.GK0543"/>
<dbReference type="Pfam" id="PF03406">
    <property type="entry name" value="Phage_fiber_2"/>
    <property type="match status" value="1"/>
</dbReference>